<gene>
    <name evidence="2" type="ORF">AVDCRST_MAG89-1316</name>
</gene>
<reference evidence="2" key="1">
    <citation type="submission" date="2020-02" db="EMBL/GenBank/DDBJ databases">
        <authorList>
            <person name="Meier V. D."/>
        </authorList>
    </citation>
    <scope>NUCLEOTIDE SEQUENCE</scope>
    <source>
        <strain evidence="2">AVDCRST_MAG89</strain>
    </source>
</reference>
<accession>A0A6J4KSD1</accession>
<proteinExistence type="predicted"/>
<feature type="non-terminal residue" evidence="2">
    <location>
        <position position="1"/>
    </location>
</feature>
<sequence>DPPSHYGLRAAAGGAGRGPRRRAVAALGVLAGLSAGADRRPRPRPGRHGGGVPGAAFLAGEPGRALRASGGRGVGDLPVRRLHARRHHRRGGHGNGDDGALSGHPGGVSLRLALRGLRGVRRGAGPELGVGRRGFAGRRRQAPLRARPLRLARRPVAVPGGGGVHPGAAAGRRRGGRPVHGRAARLGLARLSR</sequence>
<evidence type="ECO:0000313" key="2">
    <source>
        <dbReference type="EMBL" id="CAA9314200.1"/>
    </source>
</evidence>
<feature type="region of interest" description="Disordered" evidence="1">
    <location>
        <begin position="155"/>
        <end position="181"/>
    </location>
</feature>
<feature type="compositionally biased region" description="Basic residues" evidence="1">
    <location>
        <begin position="171"/>
        <end position="181"/>
    </location>
</feature>
<feature type="region of interest" description="Disordered" evidence="1">
    <location>
        <begin position="32"/>
        <end position="54"/>
    </location>
</feature>
<evidence type="ECO:0000256" key="1">
    <source>
        <dbReference type="SAM" id="MobiDB-lite"/>
    </source>
</evidence>
<dbReference type="AlphaFoldDB" id="A0A6J4KSD1"/>
<feature type="non-terminal residue" evidence="2">
    <location>
        <position position="193"/>
    </location>
</feature>
<feature type="region of interest" description="Disordered" evidence="1">
    <location>
        <begin position="1"/>
        <end position="20"/>
    </location>
</feature>
<organism evidence="2">
    <name type="scientific">uncultured Gemmatimonadota bacterium</name>
    <dbReference type="NCBI Taxonomy" id="203437"/>
    <lineage>
        <taxon>Bacteria</taxon>
        <taxon>Pseudomonadati</taxon>
        <taxon>Gemmatimonadota</taxon>
        <taxon>environmental samples</taxon>
    </lineage>
</organism>
<feature type="region of interest" description="Disordered" evidence="1">
    <location>
        <begin position="85"/>
        <end position="104"/>
    </location>
</feature>
<protein>
    <submittedName>
        <fullName evidence="2">Uncharacterized protein</fullName>
    </submittedName>
</protein>
<dbReference type="EMBL" id="CADCTV010000290">
    <property type="protein sequence ID" value="CAA9314200.1"/>
    <property type="molecule type" value="Genomic_DNA"/>
</dbReference>
<name>A0A6J4KSD1_9BACT</name>